<name>A0ABR3ZVZ9_9PEZI</name>
<feature type="domain" description="D-serine dehydratase-like" evidence="3">
    <location>
        <begin position="340"/>
        <end position="485"/>
    </location>
</feature>
<dbReference type="InterPro" id="IPR042208">
    <property type="entry name" value="D-ser_dehydrat-like_sf"/>
</dbReference>
<dbReference type="SMART" id="SM01119">
    <property type="entry name" value="D-ser_dehydrat"/>
    <property type="match status" value="1"/>
</dbReference>
<evidence type="ECO:0000256" key="1">
    <source>
        <dbReference type="ARBA" id="ARBA00005323"/>
    </source>
</evidence>
<comment type="caution">
    <text evidence="4">The sequence shown here is derived from an EMBL/GenBank/DDBJ whole genome shotgun (WGS) entry which is preliminary data.</text>
</comment>
<organism evidence="4 5">
    <name type="scientific">Sporothrix stenoceras</name>
    <dbReference type="NCBI Taxonomy" id="5173"/>
    <lineage>
        <taxon>Eukaryota</taxon>
        <taxon>Fungi</taxon>
        <taxon>Dikarya</taxon>
        <taxon>Ascomycota</taxon>
        <taxon>Pezizomycotina</taxon>
        <taxon>Sordariomycetes</taxon>
        <taxon>Sordariomycetidae</taxon>
        <taxon>Ophiostomatales</taxon>
        <taxon>Ophiostomataceae</taxon>
        <taxon>Sporothrix</taxon>
    </lineage>
</organism>
<evidence type="ECO:0000256" key="2">
    <source>
        <dbReference type="ARBA" id="ARBA00023239"/>
    </source>
</evidence>
<dbReference type="Pfam" id="PF14031">
    <property type="entry name" value="D-ser_dehydrat"/>
    <property type="match status" value="1"/>
</dbReference>
<sequence>MDPRSFIGKRLGDHEIPTPAAVLDRAVVKRNCSNMLAAVQNMNLGWRAHIKTHKTIELTRLQVGEELPVQLVVSTILEAERVLPLLKSYQTQTIPAPRSVNVLYGFPLYAAAIPRLAAVARELGPGGMSVLIDHPDQVAIAQRLAQTADTAIRAFVKVDMGTHRAGIILGTPQFTAVIQRVLTAHAAGEGLSFYGLYCHAGHSYDAREPWAALAHLVTEFTALGDAAESVRTIAKEMLSPTAAGAQFLPLVLSVGASPTAASLQHPDLGGKGEGDAQDPSAAVNAARNAATLRAKLNDLGSQGYELEVHAGVRPVLDLQQLATHAWGGGSNGRAETDDLALTVMADVASIYPGRGAQGGNEILVNAGCLALGREPVKDAPIVSGGGPTYTGWGIVKPWNTDTGKPESGSRVVPPGAEFPRLLPADGSEGWWQVGRISQEHGILTFAGGPAPSVPFLQPQLGQRLRIWPNHACIAGAGFSYYLVVDSLSENPDEVVDVWERWTGW</sequence>
<evidence type="ECO:0000313" key="4">
    <source>
        <dbReference type="EMBL" id="KAL1903613.1"/>
    </source>
</evidence>
<proteinExistence type="inferred from homology"/>
<dbReference type="InterPro" id="IPR029066">
    <property type="entry name" value="PLP-binding_barrel"/>
</dbReference>
<dbReference type="Proteomes" id="UP001583186">
    <property type="component" value="Unassembled WGS sequence"/>
</dbReference>
<comment type="similarity">
    <text evidence="1">Belongs to the DSD1 family.</text>
</comment>
<dbReference type="PANTHER" id="PTHR28004">
    <property type="entry name" value="ZGC:162816-RELATED"/>
    <property type="match status" value="1"/>
</dbReference>
<keyword evidence="5" id="KW-1185">Reference proteome</keyword>
<dbReference type="Gene3D" id="2.40.37.20">
    <property type="entry name" value="D-serine dehydratase-like domain"/>
    <property type="match status" value="1"/>
</dbReference>
<gene>
    <name evidence="4" type="ORF">Sste5346_000242</name>
</gene>
<reference evidence="4 5" key="1">
    <citation type="journal article" date="2024" name="IMA Fungus">
        <title>IMA Genome - F19 : A genome assembly and annotation guide to empower mycologists, including annotated draft genome sequences of Ceratocystis pirilliformis, Diaporthe australafricana, Fusarium ophioides, Paecilomyces lecythidis, and Sporothrix stenoceras.</title>
        <authorList>
            <person name="Aylward J."/>
            <person name="Wilson A.M."/>
            <person name="Visagie C.M."/>
            <person name="Spraker J."/>
            <person name="Barnes I."/>
            <person name="Buitendag C."/>
            <person name="Ceriani C."/>
            <person name="Del Mar Angel L."/>
            <person name="du Plessis D."/>
            <person name="Fuchs T."/>
            <person name="Gasser K."/>
            <person name="Kramer D."/>
            <person name="Li W."/>
            <person name="Munsamy K."/>
            <person name="Piso A."/>
            <person name="Price J.L."/>
            <person name="Sonnekus B."/>
            <person name="Thomas C."/>
            <person name="van der Nest A."/>
            <person name="van Dijk A."/>
            <person name="van Heerden A."/>
            <person name="van Vuuren N."/>
            <person name="Yilmaz N."/>
            <person name="Duong T.A."/>
            <person name="van der Merwe N.A."/>
            <person name="Wingfield M.J."/>
            <person name="Wingfield B.D."/>
        </authorList>
    </citation>
    <scope>NUCLEOTIDE SEQUENCE [LARGE SCALE GENOMIC DNA]</scope>
    <source>
        <strain evidence="4 5">CMW 5346</strain>
    </source>
</reference>
<dbReference type="Pfam" id="PF01168">
    <property type="entry name" value="Ala_racemase_N"/>
    <property type="match status" value="1"/>
</dbReference>
<dbReference type="InterPro" id="IPR026956">
    <property type="entry name" value="D-ser_dehydrat-like_dom"/>
</dbReference>
<dbReference type="InterPro" id="IPR001608">
    <property type="entry name" value="Ala_racemase_N"/>
</dbReference>
<dbReference type="Gene3D" id="3.20.20.10">
    <property type="entry name" value="Alanine racemase"/>
    <property type="match status" value="1"/>
</dbReference>
<evidence type="ECO:0000313" key="5">
    <source>
        <dbReference type="Proteomes" id="UP001583186"/>
    </source>
</evidence>
<dbReference type="InterPro" id="IPR051466">
    <property type="entry name" value="D-amino_acid_metab_enzyme"/>
</dbReference>
<dbReference type="SUPFAM" id="SSF51419">
    <property type="entry name" value="PLP-binding barrel"/>
    <property type="match status" value="1"/>
</dbReference>
<protein>
    <recommendedName>
        <fullName evidence="3">D-serine dehydratase-like domain-containing protein</fullName>
    </recommendedName>
</protein>
<dbReference type="PANTHER" id="PTHR28004:SF2">
    <property type="entry name" value="D-SERINE DEHYDRATASE"/>
    <property type="match status" value="1"/>
</dbReference>
<accession>A0ABR3ZVZ9</accession>
<dbReference type="EMBL" id="JAWCUI010000001">
    <property type="protein sequence ID" value="KAL1903613.1"/>
    <property type="molecule type" value="Genomic_DNA"/>
</dbReference>
<keyword evidence="2" id="KW-0456">Lyase</keyword>
<evidence type="ECO:0000259" key="3">
    <source>
        <dbReference type="SMART" id="SM01119"/>
    </source>
</evidence>